<dbReference type="Gene3D" id="3.40.50.200">
    <property type="entry name" value="Peptidase S8/S53 domain"/>
    <property type="match status" value="1"/>
</dbReference>
<evidence type="ECO:0000313" key="4">
    <source>
        <dbReference type="Proteomes" id="UP001286456"/>
    </source>
</evidence>
<reference evidence="3" key="1">
    <citation type="journal article" date="2023" name="Mol. Phylogenet. Evol.">
        <title>Genome-scale phylogeny and comparative genomics of the fungal order Sordariales.</title>
        <authorList>
            <person name="Hensen N."/>
            <person name="Bonometti L."/>
            <person name="Westerberg I."/>
            <person name="Brannstrom I.O."/>
            <person name="Guillou S."/>
            <person name="Cros-Aarteil S."/>
            <person name="Calhoun S."/>
            <person name="Haridas S."/>
            <person name="Kuo A."/>
            <person name="Mondo S."/>
            <person name="Pangilinan J."/>
            <person name="Riley R."/>
            <person name="LaButti K."/>
            <person name="Andreopoulos B."/>
            <person name="Lipzen A."/>
            <person name="Chen C."/>
            <person name="Yan M."/>
            <person name="Daum C."/>
            <person name="Ng V."/>
            <person name="Clum A."/>
            <person name="Steindorff A."/>
            <person name="Ohm R.A."/>
            <person name="Martin F."/>
            <person name="Silar P."/>
            <person name="Natvig D.O."/>
            <person name="Lalanne C."/>
            <person name="Gautier V."/>
            <person name="Ament-Velasquez S.L."/>
            <person name="Kruys A."/>
            <person name="Hutchinson M.I."/>
            <person name="Powell A.J."/>
            <person name="Barry K."/>
            <person name="Miller A.N."/>
            <person name="Grigoriev I.V."/>
            <person name="Debuchy R."/>
            <person name="Gladieux P."/>
            <person name="Hiltunen Thoren M."/>
            <person name="Johannesson H."/>
        </authorList>
    </citation>
    <scope>NUCLEOTIDE SEQUENCE</scope>
    <source>
        <strain evidence="3">SMH4131-1</strain>
    </source>
</reference>
<evidence type="ECO:0000259" key="2">
    <source>
        <dbReference type="Pfam" id="PF24476"/>
    </source>
</evidence>
<keyword evidence="4" id="KW-1185">Reference proteome</keyword>
<evidence type="ECO:0000256" key="1">
    <source>
        <dbReference type="SAM" id="MobiDB-lite"/>
    </source>
</evidence>
<proteinExistence type="predicted"/>
<dbReference type="CDD" id="cd00306">
    <property type="entry name" value="Peptidases_S8_S53"/>
    <property type="match status" value="1"/>
</dbReference>
<sequence>MREGGFWLQLPSVSLSKIIEKGRLSKKMRLLLSYQLAAAVWQFYNSEWMKSPWNKDMVHFMFEKRGKINEGISVNEPFLSIHLNGSNAAIEPNREKKMFRSHRFPKILALGVMLIEIELGIKIEDHYPIECFNANRELTVNADHIAAVTLFGDKSRWEEDETFKVFKEVIEVCLKPNIFAPHHNDSDAAGVRGTLWTNVVGPLGGFYRDAWGSPDAPELGPIEMKPTASNPKSLCTRPPMRRHIPSPPDTPPTENAGTPMASSEPWFDQLQRLNTIMRLRPRDRDPTYKPVNIAILDTGIGSSYSTSSSLARYQDFVDPTNTTPHDGTGHGTNPFLLIQKVYGDARIHVGRVWETNRATSDTPRLMTEAIRHATNNWQVDIIALPSGFQAENEEMLEAIDDANRKHILVFAAASNHGNLTEIAFPARLYRAAKVFCMFSTCPNAHSSPRFNPSPLRDAYNNFAILGENIMLGANGPLSGTSCSTVIGAALAGRIIDFSRHGDVRERMRPQAGRLRRVEGMAAVFREMSVEDNRYLCMSPWRILSNITDEDLAPERRAEMRGRVCDRIMMALEVLYT</sequence>
<dbReference type="AlphaFoldDB" id="A0AAE0I2U7"/>
<organism evidence="3 4">
    <name type="scientific">Cercophora scortea</name>
    <dbReference type="NCBI Taxonomy" id="314031"/>
    <lineage>
        <taxon>Eukaryota</taxon>
        <taxon>Fungi</taxon>
        <taxon>Dikarya</taxon>
        <taxon>Ascomycota</taxon>
        <taxon>Pezizomycotina</taxon>
        <taxon>Sordariomycetes</taxon>
        <taxon>Sordariomycetidae</taxon>
        <taxon>Sordariales</taxon>
        <taxon>Lasiosphaeriaceae</taxon>
        <taxon>Cercophora</taxon>
    </lineage>
</organism>
<protein>
    <submittedName>
        <fullName evidence="3">Peptidase S8/S53 domain-containing protein</fullName>
    </submittedName>
</protein>
<reference evidence="3" key="2">
    <citation type="submission" date="2023-06" db="EMBL/GenBank/DDBJ databases">
        <authorList>
            <consortium name="Lawrence Berkeley National Laboratory"/>
            <person name="Haridas S."/>
            <person name="Hensen N."/>
            <person name="Bonometti L."/>
            <person name="Westerberg I."/>
            <person name="Brannstrom I.O."/>
            <person name="Guillou S."/>
            <person name="Cros-Aarteil S."/>
            <person name="Calhoun S."/>
            <person name="Kuo A."/>
            <person name="Mondo S."/>
            <person name="Pangilinan J."/>
            <person name="Riley R."/>
            <person name="Labutti K."/>
            <person name="Andreopoulos B."/>
            <person name="Lipzen A."/>
            <person name="Chen C."/>
            <person name="Yanf M."/>
            <person name="Daum C."/>
            <person name="Ng V."/>
            <person name="Clum A."/>
            <person name="Steindorff A."/>
            <person name="Ohm R."/>
            <person name="Martin F."/>
            <person name="Silar P."/>
            <person name="Natvig D."/>
            <person name="Lalanne C."/>
            <person name="Gautier V."/>
            <person name="Ament-Velasquez S.L."/>
            <person name="Kruys A."/>
            <person name="Hutchinson M.I."/>
            <person name="Powell A.J."/>
            <person name="Barry K."/>
            <person name="Miller A.N."/>
            <person name="Grigoriev I.V."/>
            <person name="Debuchy R."/>
            <person name="Gladieux P."/>
            <person name="Thoren M.H."/>
            <person name="Johannesson H."/>
        </authorList>
    </citation>
    <scope>NUCLEOTIDE SEQUENCE</scope>
    <source>
        <strain evidence="3">SMH4131-1</strain>
    </source>
</reference>
<dbReference type="EMBL" id="JAUEPO010000008">
    <property type="protein sequence ID" value="KAK3317157.1"/>
    <property type="molecule type" value="Genomic_DNA"/>
</dbReference>
<dbReference type="InterPro" id="IPR056002">
    <property type="entry name" value="DUF7580"/>
</dbReference>
<dbReference type="GO" id="GO:0004252">
    <property type="term" value="F:serine-type endopeptidase activity"/>
    <property type="evidence" value="ECO:0007669"/>
    <property type="project" value="InterPro"/>
</dbReference>
<feature type="domain" description="DUF7580" evidence="2">
    <location>
        <begin position="11"/>
        <end position="203"/>
    </location>
</feature>
<name>A0AAE0I2U7_9PEZI</name>
<dbReference type="Pfam" id="PF24476">
    <property type="entry name" value="DUF7580"/>
    <property type="match status" value="1"/>
</dbReference>
<dbReference type="PANTHER" id="PTHR35186">
    <property type="entry name" value="ANK_REP_REGION DOMAIN-CONTAINING PROTEIN"/>
    <property type="match status" value="1"/>
</dbReference>
<dbReference type="GO" id="GO:0006508">
    <property type="term" value="P:proteolysis"/>
    <property type="evidence" value="ECO:0007669"/>
    <property type="project" value="InterPro"/>
</dbReference>
<evidence type="ECO:0000313" key="3">
    <source>
        <dbReference type="EMBL" id="KAK3317157.1"/>
    </source>
</evidence>
<dbReference type="SUPFAM" id="SSF52743">
    <property type="entry name" value="Subtilisin-like"/>
    <property type="match status" value="1"/>
</dbReference>
<accession>A0AAE0I2U7</accession>
<dbReference type="Proteomes" id="UP001286456">
    <property type="component" value="Unassembled WGS sequence"/>
</dbReference>
<gene>
    <name evidence="3" type="ORF">B0T19DRAFT_363223</name>
</gene>
<dbReference type="PANTHER" id="PTHR35186:SF4">
    <property type="entry name" value="PRION-INHIBITION AND PROPAGATION HELO DOMAIN-CONTAINING PROTEIN"/>
    <property type="match status" value="1"/>
</dbReference>
<feature type="region of interest" description="Disordered" evidence="1">
    <location>
        <begin position="221"/>
        <end position="263"/>
    </location>
</feature>
<dbReference type="InterPro" id="IPR036852">
    <property type="entry name" value="Peptidase_S8/S53_dom_sf"/>
</dbReference>
<comment type="caution">
    <text evidence="3">The sequence shown here is derived from an EMBL/GenBank/DDBJ whole genome shotgun (WGS) entry which is preliminary data.</text>
</comment>